<gene>
    <name evidence="1" type="ORF">ABNX05_11290</name>
</gene>
<name>A0ABV1MRR4_9BACI</name>
<evidence type="ECO:0000313" key="2">
    <source>
        <dbReference type="Proteomes" id="UP001478862"/>
    </source>
</evidence>
<proteinExistence type="predicted"/>
<organism evidence="1 2">
    <name type="scientific">Lysinibacillus zambalensis</name>
    <dbReference type="NCBI Taxonomy" id="3160866"/>
    <lineage>
        <taxon>Bacteria</taxon>
        <taxon>Bacillati</taxon>
        <taxon>Bacillota</taxon>
        <taxon>Bacilli</taxon>
        <taxon>Bacillales</taxon>
        <taxon>Bacillaceae</taxon>
        <taxon>Lysinibacillus</taxon>
    </lineage>
</organism>
<accession>A0ABV1MRR4</accession>
<keyword evidence="2" id="KW-1185">Reference proteome</keyword>
<dbReference type="EMBL" id="JBEGDG010000007">
    <property type="protein sequence ID" value="MEQ6355202.1"/>
    <property type="molecule type" value="Genomic_DNA"/>
</dbReference>
<dbReference type="Proteomes" id="UP001478862">
    <property type="component" value="Unassembled WGS sequence"/>
</dbReference>
<dbReference type="RefSeq" id="WP_349659831.1">
    <property type="nucleotide sequence ID" value="NZ_JBEGDG010000007.1"/>
</dbReference>
<sequence length="98" mass="11503">MDAIEAKLLTDENFKNTRNKTLQNVLNRITGACMLGDYYCNFKFHEDLSYEDYQHIKFQLESLGYTVVKIEEPAFGRNVSFSYYKDSIEIIIKWGSID</sequence>
<reference evidence="1 2" key="1">
    <citation type="submission" date="2024-06" db="EMBL/GenBank/DDBJ databases">
        <title>Lysinibacillus zambalefons sp. nov., a Novel Firmicute Isolated from the Poon Bato Zambales Hyperalkaline Spring.</title>
        <authorList>
            <person name="Aja J.A."/>
            <person name="Lazaro J.E.H."/>
            <person name="Llorin L.D."/>
            <person name="Lim K.R."/>
            <person name="Teodosio J."/>
            <person name="Dalisay D.S."/>
        </authorList>
    </citation>
    <scope>NUCLEOTIDE SEQUENCE [LARGE SCALE GENOMIC DNA]</scope>
    <source>
        <strain evidence="1 2">M3</strain>
    </source>
</reference>
<protein>
    <submittedName>
        <fullName evidence="1">Uncharacterized protein</fullName>
    </submittedName>
</protein>
<comment type="caution">
    <text evidence="1">The sequence shown here is derived from an EMBL/GenBank/DDBJ whole genome shotgun (WGS) entry which is preliminary data.</text>
</comment>
<evidence type="ECO:0000313" key="1">
    <source>
        <dbReference type="EMBL" id="MEQ6355202.1"/>
    </source>
</evidence>